<dbReference type="WBParaSite" id="HPLM_0000346901-mRNA-1">
    <property type="protein sequence ID" value="HPLM_0000346901-mRNA-1"/>
    <property type="gene ID" value="HPLM_0000346901"/>
</dbReference>
<name>A0A0N4W1F5_HAEPC</name>
<evidence type="ECO:0000313" key="2">
    <source>
        <dbReference type="EMBL" id="VDO20962.1"/>
    </source>
</evidence>
<reference evidence="2 3" key="2">
    <citation type="submission" date="2018-11" db="EMBL/GenBank/DDBJ databases">
        <authorList>
            <consortium name="Pathogen Informatics"/>
        </authorList>
    </citation>
    <scope>NUCLEOTIDE SEQUENCE [LARGE SCALE GENOMIC DNA]</scope>
    <source>
        <strain evidence="2 3">MHpl1</strain>
    </source>
</reference>
<evidence type="ECO:0000313" key="3">
    <source>
        <dbReference type="Proteomes" id="UP000268014"/>
    </source>
</evidence>
<accession>A0A0N4W1F5</accession>
<dbReference type="EMBL" id="UZAF01016121">
    <property type="protein sequence ID" value="VDO20962.1"/>
    <property type="molecule type" value="Genomic_DNA"/>
</dbReference>
<dbReference type="InterPro" id="IPR001506">
    <property type="entry name" value="Peptidase_M12A"/>
</dbReference>
<gene>
    <name evidence="2" type="ORF">HPLM_LOCUS3461</name>
</gene>
<dbReference type="SUPFAM" id="SSF55486">
    <property type="entry name" value="Metalloproteases ('zincins'), catalytic domain"/>
    <property type="match status" value="1"/>
</dbReference>
<sequence>MYEFMGGSAYGQRDNFQNLIRRGIRMWEEATCLRFRENMASRDAIRYVLEKGDSCFTEYIGRNGGHQDIIIGSECAELNLIADNIMGYLCESTRAPNTIRMRATPNGRILTVSALTLDDTKKYSWMNSS</sequence>
<dbReference type="AlphaFoldDB" id="A0A0N4W1F5"/>
<feature type="domain" description="Peptidase M12A" evidence="1">
    <location>
        <begin position="14"/>
        <end position="86"/>
    </location>
</feature>
<keyword evidence="3" id="KW-1185">Reference proteome</keyword>
<reference evidence="4" key="1">
    <citation type="submission" date="2017-02" db="UniProtKB">
        <authorList>
            <consortium name="WormBaseParasite"/>
        </authorList>
    </citation>
    <scope>IDENTIFICATION</scope>
</reference>
<dbReference type="OrthoDB" id="291007at2759"/>
<dbReference type="InterPro" id="IPR024079">
    <property type="entry name" value="MetalloPept_cat_dom_sf"/>
</dbReference>
<evidence type="ECO:0000313" key="4">
    <source>
        <dbReference type="WBParaSite" id="HPLM_0000346901-mRNA-1"/>
    </source>
</evidence>
<dbReference type="Proteomes" id="UP000268014">
    <property type="component" value="Unassembled WGS sequence"/>
</dbReference>
<dbReference type="GO" id="GO:0004222">
    <property type="term" value="F:metalloendopeptidase activity"/>
    <property type="evidence" value="ECO:0007669"/>
    <property type="project" value="InterPro"/>
</dbReference>
<dbReference type="GO" id="GO:0006508">
    <property type="term" value="P:proteolysis"/>
    <property type="evidence" value="ECO:0007669"/>
    <property type="project" value="InterPro"/>
</dbReference>
<protein>
    <submittedName>
        <fullName evidence="4">Astacin domain-containing protein</fullName>
    </submittedName>
</protein>
<evidence type="ECO:0000259" key="1">
    <source>
        <dbReference type="Pfam" id="PF01400"/>
    </source>
</evidence>
<proteinExistence type="predicted"/>
<dbReference type="Gene3D" id="3.40.390.10">
    <property type="entry name" value="Collagenase (Catalytic Domain)"/>
    <property type="match status" value="1"/>
</dbReference>
<dbReference type="Pfam" id="PF01400">
    <property type="entry name" value="Astacin"/>
    <property type="match status" value="1"/>
</dbReference>
<organism evidence="4">
    <name type="scientific">Haemonchus placei</name>
    <name type="common">Barber's pole worm</name>
    <dbReference type="NCBI Taxonomy" id="6290"/>
    <lineage>
        <taxon>Eukaryota</taxon>
        <taxon>Metazoa</taxon>
        <taxon>Ecdysozoa</taxon>
        <taxon>Nematoda</taxon>
        <taxon>Chromadorea</taxon>
        <taxon>Rhabditida</taxon>
        <taxon>Rhabditina</taxon>
        <taxon>Rhabditomorpha</taxon>
        <taxon>Strongyloidea</taxon>
        <taxon>Trichostrongylidae</taxon>
        <taxon>Haemonchus</taxon>
    </lineage>
</organism>